<dbReference type="EMBL" id="JAGTJR010000010">
    <property type="protein sequence ID" value="KAH7053441.1"/>
    <property type="molecule type" value="Genomic_DNA"/>
</dbReference>
<comment type="caution">
    <text evidence="2">The sequence shown here is derived from an EMBL/GenBank/DDBJ whole genome shotgun (WGS) entry which is preliminary data.</text>
</comment>
<feature type="compositionally biased region" description="Pro residues" evidence="1">
    <location>
        <begin position="53"/>
        <end position="67"/>
    </location>
</feature>
<sequence>MKRRGGNRIAKAFETLNSASEKDLLCYKEEGRRTYERLQRLYTVCSASQPADSPSPSPSPEPDPPLPDNVKLLRRLEQQCATIEQYIRKSPEEAVCRACSWMNDDYRLVDIHVANGNPRPSNEEKFVKNLAFLNLAREYNGWEMENYRYSTLNVLKSGKTTPKTSGHISSFIRDKKFSKARTAQTGIQHGLKLLHIEAKAGRSAIAAFLALADCPLSWLHHPTVDDFIRVTKSSEKIWKLAEDMAAWFDRCQFLYQDLGQSWERKKPNAVIHSRSQPSVTSEPLPKRLRVNETGDSVGREPVNSLTELANIATYLTSVNSSRLLESDSANLRSIPSRTECPIPWGQSKDGDSTYLNSEADGHYQDNTSVVFANCSNEVDSEQPATQQNVEAQPPD</sequence>
<accession>A0ABQ8GER7</accession>
<evidence type="ECO:0000313" key="2">
    <source>
        <dbReference type="EMBL" id="KAH7053441.1"/>
    </source>
</evidence>
<proteinExistence type="predicted"/>
<reference evidence="2 3" key="1">
    <citation type="journal article" date="2021" name="Nat. Commun.">
        <title>Genetic determinants of endophytism in the Arabidopsis root mycobiome.</title>
        <authorList>
            <person name="Mesny F."/>
            <person name="Miyauchi S."/>
            <person name="Thiergart T."/>
            <person name="Pickel B."/>
            <person name="Atanasova L."/>
            <person name="Karlsson M."/>
            <person name="Huettel B."/>
            <person name="Barry K.W."/>
            <person name="Haridas S."/>
            <person name="Chen C."/>
            <person name="Bauer D."/>
            <person name="Andreopoulos W."/>
            <person name="Pangilinan J."/>
            <person name="LaButti K."/>
            <person name="Riley R."/>
            <person name="Lipzen A."/>
            <person name="Clum A."/>
            <person name="Drula E."/>
            <person name="Henrissat B."/>
            <person name="Kohler A."/>
            <person name="Grigoriev I.V."/>
            <person name="Martin F.M."/>
            <person name="Hacquard S."/>
        </authorList>
    </citation>
    <scope>NUCLEOTIDE SEQUENCE [LARGE SCALE GENOMIC DNA]</scope>
    <source>
        <strain evidence="2 3">MPI-SDFR-AT-0080</strain>
    </source>
</reference>
<evidence type="ECO:0000313" key="3">
    <source>
        <dbReference type="Proteomes" id="UP000774617"/>
    </source>
</evidence>
<dbReference type="Proteomes" id="UP000774617">
    <property type="component" value="Unassembled WGS sequence"/>
</dbReference>
<protein>
    <submittedName>
        <fullName evidence="2">Uncharacterized protein</fullName>
    </submittedName>
</protein>
<name>A0ABQ8GER7_9PEZI</name>
<keyword evidence="3" id="KW-1185">Reference proteome</keyword>
<evidence type="ECO:0000256" key="1">
    <source>
        <dbReference type="SAM" id="MobiDB-lite"/>
    </source>
</evidence>
<feature type="region of interest" description="Disordered" evidence="1">
    <location>
        <begin position="46"/>
        <end position="67"/>
    </location>
</feature>
<gene>
    <name evidence="2" type="ORF">B0J12DRAFT_56539</name>
</gene>
<organism evidence="2 3">
    <name type="scientific">Macrophomina phaseolina</name>
    <dbReference type="NCBI Taxonomy" id="35725"/>
    <lineage>
        <taxon>Eukaryota</taxon>
        <taxon>Fungi</taxon>
        <taxon>Dikarya</taxon>
        <taxon>Ascomycota</taxon>
        <taxon>Pezizomycotina</taxon>
        <taxon>Dothideomycetes</taxon>
        <taxon>Dothideomycetes incertae sedis</taxon>
        <taxon>Botryosphaeriales</taxon>
        <taxon>Botryosphaeriaceae</taxon>
        <taxon>Macrophomina</taxon>
    </lineage>
</organism>